<name>A0A158K3W4_9BURK</name>
<organism evidence="1 2">
    <name type="scientific">Caballeronia choica</name>
    <dbReference type="NCBI Taxonomy" id="326476"/>
    <lineage>
        <taxon>Bacteria</taxon>
        <taxon>Pseudomonadati</taxon>
        <taxon>Pseudomonadota</taxon>
        <taxon>Betaproteobacteria</taxon>
        <taxon>Burkholderiales</taxon>
        <taxon>Burkholderiaceae</taxon>
        <taxon>Caballeronia</taxon>
    </lineage>
</organism>
<evidence type="ECO:0000313" key="2">
    <source>
        <dbReference type="Proteomes" id="UP000054770"/>
    </source>
</evidence>
<gene>
    <name evidence="1" type="ORF">AWB68_04866</name>
</gene>
<dbReference type="AlphaFoldDB" id="A0A158K3W4"/>
<keyword evidence="2" id="KW-1185">Reference proteome</keyword>
<comment type="caution">
    <text evidence="1">The sequence shown here is derived from an EMBL/GenBank/DDBJ whole genome shotgun (WGS) entry which is preliminary data.</text>
</comment>
<reference evidence="1" key="1">
    <citation type="submission" date="2016-01" db="EMBL/GenBank/DDBJ databases">
        <authorList>
            <person name="Peeters C."/>
        </authorList>
    </citation>
    <scope>NUCLEOTIDE SEQUENCE [LARGE SCALE GENOMIC DNA]</scope>
    <source>
        <strain evidence="1">LMG 22940</strain>
    </source>
</reference>
<protein>
    <submittedName>
        <fullName evidence="1">Uncharacterized protein</fullName>
    </submittedName>
</protein>
<dbReference type="Proteomes" id="UP000054770">
    <property type="component" value="Unassembled WGS sequence"/>
</dbReference>
<proteinExistence type="predicted"/>
<evidence type="ECO:0000313" key="1">
    <source>
        <dbReference type="EMBL" id="SAL75884.1"/>
    </source>
</evidence>
<sequence>MSCLTKLYETTAAAPSVHVGLPASTIELVAVDEATLANCCNVVTNASLGVGTYGANLNFLTASMVYQVVIVDTAKIYAGATLPHLSGAVNGSLDVVLHKLPPLAKGGIGPAGTTAQVRAAVTNFPRWNAEERQAVLSVVSALIAVRSSTAPQLQKFIQIYETTLNDRGVDPGVF</sequence>
<accession>A0A158K3W4</accession>
<dbReference type="EMBL" id="FCON02000062">
    <property type="protein sequence ID" value="SAL75884.1"/>
    <property type="molecule type" value="Genomic_DNA"/>
</dbReference>
<dbReference type="RefSeq" id="WP_087646924.1">
    <property type="nucleotide sequence ID" value="NZ_FCON02000062.1"/>
</dbReference>